<keyword evidence="2" id="KW-1185">Reference proteome</keyword>
<evidence type="ECO:0000313" key="2">
    <source>
        <dbReference type="Proteomes" id="UP001172386"/>
    </source>
</evidence>
<name>A0ACC2ZQC3_9EURO</name>
<dbReference type="Proteomes" id="UP001172386">
    <property type="component" value="Unassembled WGS sequence"/>
</dbReference>
<proteinExistence type="predicted"/>
<evidence type="ECO:0000313" key="1">
    <source>
        <dbReference type="EMBL" id="KAJ9649818.1"/>
    </source>
</evidence>
<dbReference type="EMBL" id="JAPDRQ010000435">
    <property type="protein sequence ID" value="KAJ9649818.1"/>
    <property type="molecule type" value="Genomic_DNA"/>
</dbReference>
<gene>
    <name evidence="1" type="ORF">H2198_010858</name>
</gene>
<comment type="caution">
    <text evidence="1">The sequence shown here is derived from an EMBL/GenBank/DDBJ whole genome shotgun (WGS) entry which is preliminary data.</text>
</comment>
<organism evidence="1 2">
    <name type="scientific">Neophaeococcomyces mojaviensis</name>
    <dbReference type="NCBI Taxonomy" id="3383035"/>
    <lineage>
        <taxon>Eukaryota</taxon>
        <taxon>Fungi</taxon>
        <taxon>Dikarya</taxon>
        <taxon>Ascomycota</taxon>
        <taxon>Pezizomycotina</taxon>
        <taxon>Eurotiomycetes</taxon>
        <taxon>Chaetothyriomycetidae</taxon>
        <taxon>Chaetothyriales</taxon>
        <taxon>Chaetothyriales incertae sedis</taxon>
        <taxon>Neophaeococcomyces</taxon>
    </lineage>
</organism>
<accession>A0ACC2ZQC3</accession>
<sequence>MSVKKISQQDASEIIARAQPDAIQVKKNFYEVFGSTNCLLNCQEVLDLEQNPTFVKTNEGITSRDGRRNVRSTRRECAKHVLQSHKEWFSAVEIETSIAKGCGACNILREILRELFPGNQHGLSRAYHYSITYRFALRRRLIGMKDSVETIHLFRPRGSGAPLEHFFDSNIIRDCKSSISQVSQWLSECMKTHQNCANYSVPQAADNQPIRLLDLTPLQHGNRSGIKVIETQAGNTYRYACLSHRWDIAVTQHQTTLNNLQDRLTFLELDPLPANIRDGILIARELDIKYVWIDSICIIQEGDGHADKNREIAKMGSIYSNAIITIAAVAAKISSEGCFIKDKWSDVCLVVTDSKNEEYLIGARVLDMKGVADSPASIEEAYPLLKRGWVLQERLLSPRLLQCNYGEFTFECLETSRCECRSSSIPPHLSAGFQRFDKVNFDWRKRLFVQLKGARDGRKDTALMYWKCIVRTYMQLRLTETSDALPAVAGLAQYLWHYIKSDYVAGLWKQVMSTDMLWFAIPVQRRLAPKSRPKETTAPSWSWASIAMGPDVRYINCKPSKTFPESHKLLKFKETYCEPESTLNPFGKLKLAYLKFDTILYPWYLRVFCDKSGPHGYRNRKDLYTHRPNLMTTCQTGIEGLPIFGARVELYLDAKQKDEGTKFETFDYCVDGQNHPCALARVFFLHALHKGGSRSTIDIFLVLLRTIPQHGKPNCYKRIGLMKLEMDGPDRRSWEEMADGKIGKVQEEFWLF</sequence>
<protein>
    <submittedName>
        <fullName evidence="1">Uncharacterized protein</fullName>
    </submittedName>
</protein>
<reference evidence="1" key="1">
    <citation type="submission" date="2022-10" db="EMBL/GenBank/DDBJ databases">
        <title>Culturing micro-colonial fungi from biological soil crusts in the Mojave desert and describing Neophaeococcomyces mojavensis, and introducing the new genera and species Taxawa tesnikishii.</title>
        <authorList>
            <person name="Kurbessoian T."/>
            <person name="Stajich J.E."/>
        </authorList>
    </citation>
    <scope>NUCLEOTIDE SEQUENCE</scope>
    <source>
        <strain evidence="1">JES_112</strain>
    </source>
</reference>